<sequence>MNNSETASTFIEPTTIFTNKTNQYFIDEIFKGLLEISNSITQKSDFKNNNIYIFNFARIIWKQCMFKLENVDKDRQDDFFTYCVYISHSEWKYKDIDFCIQKIKHNFVTVKHLQSLKRRNLIYFDNQGCICLLLALDFDEQGEYELNKNDSFGFCFQQLNRKQLKVESSKTNNFINVFCDKFIDKYK</sequence>
<dbReference type="Proteomes" id="UP000092321">
    <property type="component" value="Unassembled WGS sequence"/>
</dbReference>
<evidence type="ECO:0000313" key="2">
    <source>
        <dbReference type="Proteomes" id="UP000092321"/>
    </source>
</evidence>
<reference evidence="2" key="1">
    <citation type="journal article" date="2016" name="Proc. Natl. Acad. Sci. U.S.A.">
        <title>Comparative genomics of biotechnologically important yeasts.</title>
        <authorList>
            <person name="Riley R."/>
            <person name="Haridas S."/>
            <person name="Wolfe K.H."/>
            <person name="Lopes M.R."/>
            <person name="Hittinger C.T."/>
            <person name="Goeker M."/>
            <person name="Salamov A.A."/>
            <person name="Wisecaver J.H."/>
            <person name="Long T.M."/>
            <person name="Calvey C.H."/>
            <person name="Aerts A.L."/>
            <person name="Barry K.W."/>
            <person name="Choi C."/>
            <person name="Clum A."/>
            <person name="Coughlan A.Y."/>
            <person name="Deshpande S."/>
            <person name="Douglass A.P."/>
            <person name="Hanson S.J."/>
            <person name="Klenk H.-P."/>
            <person name="LaButti K.M."/>
            <person name="Lapidus A."/>
            <person name="Lindquist E.A."/>
            <person name="Lipzen A.M."/>
            <person name="Meier-Kolthoff J.P."/>
            <person name="Ohm R.A."/>
            <person name="Otillar R.P."/>
            <person name="Pangilinan J.L."/>
            <person name="Peng Y."/>
            <person name="Rokas A."/>
            <person name="Rosa C.A."/>
            <person name="Scheuner C."/>
            <person name="Sibirny A.A."/>
            <person name="Slot J.C."/>
            <person name="Stielow J.B."/>
            <person name="Sun H."/>
            <person name="Kurtzman C.P."/>
            <person name="Blackwell M."/>
            <person name="Grigoriev I.V."/>
            <person name="Jeffries T.W."/>
        </authorList>
    </citation>
    <scope>NUCLEOTIDE SEQUENCE [LARGE SCALE GENOMIC DNA]</scope>
    <source>
        <strain evidence="2">NRRL Y-1626</strain>
    </source>
</reference>
<evidence type="ECO:0000313" key="1">
    <source>
        <dbReference type="EMBL" id="OBA27709.1"/>
    </source>
</evidence>
<comment type="caution">
    <text evidence="1">The sequence shown here is derived from an EMBL/GenBank/DDBJ whole genome shotgun (WGS) entry which is preliminary data.</text>
</comment>
<organism evidence="1 2">
    <name type="scientific">Hanseniaspora valbyensis NRRL Y-1626</name>
    <dbReference type="NCBI Taxonomy" id="766949"/>
    <lineage>
        <taxon>Eukaryota</taxon>
        <taxon>Fungi</taxon>
        <taxon>Dikarya</taxon>
        <taxon>Ascomycota</taxon>
        <taxon>Saccharomycotina</taxon>
        <taxon>Saccharomycetes</taxon>
        <taxon>Saccharomycodales</taxon>
        <taxon>Saccharomycodaceae</taxon>
        <taxon>Hanseniaspora</taxon>
    </lineage>
</organism>
<dbReference type="AlphaFoldDB" id="A0A1B7TG33"/>
<dbReference type="EMBL" id="LXPE01000007">
    <property type="protein sequence ID" value="OBA27709.1"/>
    <property type="molecule type" value="Genomic_DNA"/>
</dbReference>
<gene>
    <name evidence="1" type="ORF">HANVADRAFT_52142</name>
</gene>
<proteinExistence type="predicted"/>
<protein>
    <submittedName>
        <fullName evidence="1">Uncharacterized protein</fullName>
    </submittedName>
</protein>
<accession>A0A1B7TG33</accession>
<keyword evidence="2" id="KW-1185">Reference proteome</keyword>
<name>A0A1B7TG33_9ASCO</name>